<proteinExistence type="predicted"/>
<reference evidence="2 3" key="1">
    <citation type="journal article" date="2023" name="Commun. Biol.">
        <title>Reorganization of the ancestral sex-determining regions during the evolution of trioecy in Pleodorina starrii.</title>
        <authorList>
            <person name="Takahashi K."/>
            <person name="Suzuki S."/>
            <person name="Kawai-Toyooka H."/>
            <person name="Yamamoto K."/>
            <person name="Hamaji T."/>
            <person name="Ootsuki R."/>
            <person name="Yamaguchi H."/>
            <person name="Kawachi M."/>
            <person name="Higashiyama T."/>
            <person name="Nozaki H."/>
        </authorList>
    </citation>
    <scope>NUCLEOTIDE SEQUENCE [LARGE SCALE GENOMIC DNA]</scope>
    <source>
        <strain evidence="2 3">NIES-4479</strain>
    </source>
</reference>
<feature type="region of interest" description="Disordered" evidence="1">
    <location>
        <begin position="195"/>
        <end position="218"/>
    </location>
</feature>
<organism evidence="2 3">
    <name type="scientific">Pleodorina starrii</name>
    <dbReference type="NCBI Taxonomy" id="330485"/>
    <lineage>
        <taxon>Eukaryota</taxon>
        <taxon>Viridiplantae</taxon>
        <taxon>Chlorophyta</taxon>
        <taxon>core chlorophytes</taxon>
        <taxon>Chlorophyceae</taxon>
        <taxon>CS clade</taxon>
        <taxon>Chlamydomonadales</taxon>
        <taxon>Volvocaceae</taxon>
        <taxon>Pleodorina</taxon>
    </lineage>
</organism>
<dbReference type="SUPFAM" id="SSF63829">
    <property type="entry name" value="Calcium-dependent phosphotriesterase"/>
    <property type="match status" value="1"/>
</dbReference>
<feature type="compositionally biased region" description="Basic residues" evidence="1">
    <location>
        <begin position="199"/>
        <end position="208"/>
    </location>
</feature>
<keyword evidence="3" id="KW-1185">Reference proteome</keyword>
<name>A0A9W6BU13_9CHLO</name>
<evidence type="ECO:0000256" key="1">
    <source>
        <dbReference type="SAM" id="MobiDB-lite"/>
    </source>
</evidence>
<evidence type="ECO:0000313" key="2">
    <source>
        <dbReference type="EMBL" id="GLC58068.1"/>
    </source>
</evidence>
<gene>
    <name evidence="2" type="primary">PLESTB001985</name>
    <name evidence="2" type="ORF">PLESTB_001314900</name>
</gene>
<dbReference type="EMBL" id="BRXU01000021">
    <property type="protein sequence ID" value="GLC58068.1"/>
    <property type="molecule type" value="Genomic_DNA"/>
</dbReference>
<sequence>MHGGSYSGGSGGGSGSYSGGSGTRTYSLGLQEMLRLLTPISSVRCPVYDPAICCVFFVENNHALVRLDSSGTAVGLVARNLYTQRATGADGAAAGDGGVSGDGAGQETRLYNITGLAPDGKGTLFIADRIRIRVLDVATCQLTSLPAPAGRRQRPIHRGTDCRTTLPPTCCGPSFTARAICRVDVAAAANVAAATAAAGRRRRRRPRRQERGGAAGGG</sequence>
<dbReference type="Gene3D" id="2.120.10.30">
    <property type="entry name" value="TolB, C-terminal domain"/>
    <property type="match status" value="1"/>
</dbReference>
<evidence type="ECO:0000313" key="3">
    <source>
        <dbReference type="Proteomes" id="UP001165080"/>
    </source>
</evidence>
<dbReference type="InterPro" id="IPR011042">
    <property type="entry name" value="6-blade_b-propeller_TolB-like"/>
</dbReference>
<comment type="caution">
    <text evidence="2">The sequence shown here is derived from an EMBL/GenBank/DDBJ whole genome shotgun (WGS) entry which is preliminary data.</text>
</comment>
<protein>
    <submittedName>
        <fullName evidence="2">Ankyrin repeat and BTB/POZ domain-containing protein 1</fullName>
    </submittedName>
</protein>
<accession>A0A9W6BU13</accession>
<dbReference type="AlphaFoldDB" id="A0A9W6BU13"/>
<dbReference type="Proteomes" id="UP001165080">
    <property type="component" value="Unassembled WGS sequence"/>
</dbReference>